<dbReference type="PANTHER" id="PTHR19278">
    <property type="entry name" value="OROTATE PHOSPHORIBOSYLTRANSFERASE"/>
    <property type="match status" value="1"/>
</dbReference>
<feature type="active site" description="For OMPdecase activity" evidence="8">
    <location>
        <position position="92"/>
    </location>
</feature>
<evidence type="ECO:0000256" key="1">
    <source>
        <dbReference type="ARBA" id="ARBA00004861"/>
    </source>
</evidence>
<dbReference type="PANTHER" id="PTHR19278:SF9">
    <property type="entry name" value="URIDINE 5'-MONOPHOSPHATE SYNTHASE"/>
    <property type="match status" value="1"/>
</dbReference>
<evidence type="ECO:0000256" key="7">
    <source>
        <dbReference type="ARBA" id="ARBA00023239"/>
    </source>
</evidence>
<dbReference type="GO" id="GO:0004588">
    <property type="term" value="F:orotate phosphoribosyltransferase activity"/>
    <property type="evidence" value="ECO:0007669"/>
    <property type="project" value="TreeGrafter"/>
</dbReference>
<dbReference type="InterPro" id="IPR001754">
    <property type="entry name" value="OMPdeCOase_dom"/>
</dbReference>
<sequence length="274" mass="30238">MNFNSSSYEERAAKHPHPVARSLFEIMVSKKTNLCLSVDLTSSQEILALTDKLGPYICLLKTHVDIIEDFDPDFISKLSELSLKHNFLIFEDRKFADIGSTVIKQYGGGIYKIAEWVHITNCHVLPGPGIVDGLKSVTRDLPPRALLILAEMSSKGNLLTDEYTKTAVEIAKNNTDFVIGFIAQHRVSEPSNDKTTASGSNADFIIMTPGVSLPGRDGDSFGQQYTNPETAICVNGTDVLIVGRDLFTNPDPVSRAKEYVSTGWNAYLKRINKL</sequence>
<dbReference type="Gene3D" id="3.20.20.70">
    <property type="entry name" value="Aldolase class I"/>
    <property type="match status" value="1"/>
</dbReference>
<dbReference type="UniPathway" id="UPA00070">
    <property type="reaction ID" value="UER00120"/>
</dbReference>
<evidence type="ECO:0000256" key="8">
    <source>
        <dbReference type="PIRSR" id="PIRSR614732-1"/>
    </source>
</evidence>
<proteinExistence type="inferred from homology"/>
<feature type="binding site" evidence="9">
    <location>
        <position position="61"/>
    </location>
    <ligand>
        <name>substrate</name>
    </ligand>
</feature>
<protein>
    <recommendedName>
        <fullName evidence="4 10">Orotidine 5'-phosphate decarboxylase</fullName>
        <ecNumber evidence="3 10">4.1.1.23</ecNumber>
    </recommendedName>
</protein>
<comment type="catalytic activity">
    <reaction evidence="10">
        <text>orotidine 5'-phosphate + H(+) = UMP + CO2</text>
        <dbReference type="Rhea" id="RHEA:11596"/>
        <dbReference type="ChEBI" id="CHEBI:15378"/>
        <dbReference type="ChEBI" id="CHEBI:16526"/>
        <dbReference type="ChEBI" id="CHEBI:57538"/>
        <dbReference type="ChEBI" id="CHEBI:57865"/>
        <dbReference type="EC" id="4.1.1.23"/>
    </reaction>
</comment>
<reference evidence="12 13" key="1">
    <citation type="journal article" date="2018" name="MBio">
        <title>Comparative Genomics Reveals the Core Gene Toolbox for the Fungus-Insect Symbiosis.</title>
        <authorList>
            <person name="Wang Y."/>
            <person name="Stata M."/>
            <person name="Wang W."/>
            <person name="Stajich J.E."/>
            <person name="White M.M."/>
            <person name="Moncalvo J.M."/>
        </authorList>
    </citation>
    <scope>NUCLEOTIDE SEQUENCE [LARGE SCALE GENOMIC DNA]</scope>
    <source>
        <strain evidence="12 13">SC-DP-2</strain>
    </source>
</reference>
<evidence type="ECO:0000256" key="4">
    <source>
        <dbReference type="ARBA" id="ARBA00021923"/>
    </source>
</evidence>
<gene>
    <name evidence="12" type="ORF">BB560_003705</name>
</gene>
<dbReference type="SUPFAM" id="SSF51366">
    <property type="entry name" value="Ribulose-phoshate binding barrel"/>
    <property type="match status" value="1"/>
</dbReference>
<dbReference type="GO" id="GO:0006207">
    <property type="term" value="P:'de novo' pyrimidine nucleobase biosynthetic process"/>
    <property type="evidence" value="ECO:0007669"/>
    <property type="project" value="InterPro"/>
</dbReference>
<organism evidence="12 13">
    <name type="scientific">Smittium megazygosporum</name>
    <dbReference type="NCBI Taxonomy" id="133381"/>
    <lineage>
        <taxon>Eukaryota</taxon>
        <taxon>Fungi</taxon>
        <taxon>Fungi incertae sedis</taxon>
        <taxon>Zoopagomycota</taxon>
        <taxon>Kickxellomycotina</taxon>
        <taxon>Harpellomycetes</taxon>
        <taxon>Harpellales</taxon>
        <taxon>Legeriomycetaceae</taxon>
        <taxon>Smittium</taxon>
    </lineage>
</organism>
<evidence type="ECO:0000256" key="3">
    <source>
        <dbReference type="ARBA" id="ARBA00012321"/>
    </source>
</evidence>
<evidence type="ECO:0000313" key="13">
    <source>
        <dbReference type="Proteomes" id="UP000245609"/>
    </source>
</evidence>
<keyword evidence="7 10" id="KW-0456">Lyase</keyword>
<dbReference type="PROSITE" id="PS00156">
    <property type="entry name" value="OMPDECASE"/>
    <property type="match status" value="1"/>
</dbReference>
<dbReference type="AlphaFoldDB" id="A0A2T9ZBB5"/>
<comment type="similarity">
    <text evidence="2 10">Belongs to the OMP decarboxylase family.</text>
</comment>
<dbReference type="GO" id="GO:0044205">
    <property type="term" value="P:'de novo' UMP biosynthetic process"/>
    <property type="evidence" value="ECO:0007669"/>
    <property type="project" value="UniProtKB-UniPathway"/>
</dbReference>
<keyword evidence="5 10" id="KW-0210">Decarboxylase</keyword>
<evidence type="ECO:0000256" key="10">
    <source>
        <dbReference type="RuleBase" id="RU000512"/>
    </source>
</evidence>
<feature type="binding site" evidence="9">
    <location>
        <position position="153"/>
    </location>
    <ligand>
        <name>substrate</name>
    </ligand>
</feature>
<dbReference type="InterPro" id="IPR018089">
    <property type="entry name" value="OMPdecase_AS"/>
</dbReference>
<dbReference type="NCBIfam" id="TIGR01740">
    <property type="entry name" value="pyrF"/>
    <property type="match status" value="1"/>
</dbReference>
<accession>A0A2T9ZBB5</accession>
<evidence type="ECO:0000259" key="11">
    <source>
        <dbReference type="SMART" id="SM00934"/>
    </source>
</evidence>
<feature type="binding site" evidence="9">
    <location>
        <position position="243"/>
    </location>
    <ligand>
        <name>substrate</name>
    </ligand>
</feature>
<comment type="pathway">
    <text evidence="1 10">Pyrimidine metabolism; UMP biosynthesis via de novo pathway; UMP from orotate: step 2/2.</text>
</comment>
<evidence type="ECO:0000256" key="2">
    <source>
        <dbReference type="ARBA" id="ARBA00011018"/>
    </source>
</evidence>
<dbReference type="InterPro" id="IPR011060">
    <property type="entry name" value="RibuloseP-bd_barrel"/>
</dbReference>
<evidence type="ECO:0000256" key="5">
    <source>
        <dbReference type="ARBA" id="ARBA00022793"/>
    </source>
</evidence>
<dbReference type="CDD" id="cd04725">
    <property type="entry name" value="OMP_decarboxylase_like"/>
    <property type="match status" value="1"/>
</dbReference>
<keyword evidence="6 10" id="KW-0665">Pyrimidine biosynthesis</keyword>
<dbReference type="EC" id="4.1.1.23" evidence="3 10"/>
<comment type="caution">
    <text evidence="12">The sequence shown here is derived from an EMBL/GenBank/DDBJ whole genome shotgun (WGS) entry which is preliminary data.</text>
</comment>
<dbReference type="FunFam" id="3.20.20.70:FF:000114">
    <property type="entry name" value="Decarboxylase,orotidine phosphate"/>
    <property type="match status" value="1"/>
</dbReference>
<dbReference type="EMBL" id="MBFS01000748">
    <property type="protein sequence ID" value="PVV01862.1"/>
    <property type="molecule type" value="Genomic_DNA"/>
</dbReference>
<feature type="binding site" evidence="9">
    <location>
        <position position="39"/>
    </location>
    <ligand>
        <name>substrate</name>
    </ligand>
</feature>
<feature type="active site" description="For OMPdecase activity" evidence="8">
    <location>
        <position position="97"/>
    </location>
</feature>
<dbReference type="InterPro" id="IPR014732">
    <property type="entry name" value="OMPdecase"/>
</dbReference>
<feature type="domain" description="Orotidine 5'-phosphate decarboxylase" evidence="11">
    <location>
        <begin position="33"/>
        <end position="259"/>
    </location>
</feature>
<evidence type="ECO:0000256" key="6">
    <source>
        <dbReference type="ARBA" id="ARBA00022975"/>
    </source>
</evidence>
<dbReference type="OrthoDB" id="10263753at2759"/>
<evidence type="ECO:0000313" key="12">
    <source>
        <dbReference type="EMBL" id="PVV01862.1"/>
    </source>
</evidence>
<name>A0A2T9ZBB5_9FUNG</name>
<evidence type="ECO:0000256" key="9">
    <source>
        <dbReference type="PIRSR" id="PIRSR614732-2"/>
    </source>
</evidence>
<dbReference type="Pfam" id="PF00215">
    <property type="entry name" value="OMPdecase"/>
    <property type="match status" value="1"/>
</dbReference>
<dbReference type="SMART" id="SM00934">
    <property type="entry name" value="OMPdecase"/>
    <property type="match status" value="1"/>
</dbReference>
<feature type="active site" description="For OMPdecase activity" evidence="8">
    <location>
        <position position="94"/>
    </location>
</feature>
<keyword evidence="13" id="KW-1185">Reference proteome</keyword>
<feature type="binding site" evidence="9">
    <location>
        <position position="223"/>
    </location>
    <ligand>
        <name>substrate</name>
    </ligand>
</feature>
<dbReference type="InterPro" id="IPR013785">
    <property type="entry name" value="Aldolase_TIM"/>
</dbReference>
<feature type="binding site" evidence="9">
    <location>
        <position position="244"/>
    </location>
    <ligand>
        <name>substrate</name>
    </ligand>
</feature>
<dbReference type="Proteomes" id="UP000245609">
    <property type="component" value="Unassembled WGS sequence"/>
</dbReference>
<dbReference type="STRING" id="133381.A0A2T9ZBB5"/>
<dbReference type="GO" id="GO:0004590">
    <property type="term" value="F:orotidine-5'-phosphate decarboxylase activity"/>
    <property type="evidence" value="ECO:0007669"/>
    <property type="project" value="UniProtKB-EC"/>
</dbReference>